<evidence type="ECO:0000313" key="1">
    <source>
        <dbReference type="EMBL" id="GER38993.1"/>
    </source>
</evidence>
<proteinExistence type="predicted"/>
<dbReference type="AlphaFoldDB" id="A0A5A7Q1H0"/>
<gene>
    <name evidence="1" type="ORF">STAS_15567</name>
</gene>
<evidence type="ECO:0000313" key="2">
    <source>
        <dbReference type="Proteomes" id="UP000325081"/>
    </source>
</evidence>
<name>A0A5A7Q1H0_STRAF</name>
<accession>A0A5A7Q1H0</accession>
<sequence length="250" mass="28885">MGTLVKNVYYLLLLEKERLIRAFKWKDSIRVKMKVPASKEVLFRGFPSSRTFKKEGLNAKVEYWAELPTETRWILIDLYERKAKWARLLPFLYNYIGGRTCETGFSSFEATVDASQRFCDRQGLGLRQREKKEWKAMISQNDSKVVYRSLRPIVSDVQQLLMSHHSWSPLSISGVGNLLRLLPLMEAWPSDRIKGKRILIPAGGWADTIYTSSHSYRSGRQMPVLLNHPIFLTRRLKNSAFSVGICTPVV</sequence>
<dbReference type="Proteomes" id="UP000325081">
    <property type="component" value="Unassembled WGS sequence"/>
</dbReference>
<keyword evidence="2" id="KW-1185">Reference proteome</keyword>
<reference evidence="2" key="1">
    <citation type="journal article" date="2019" name="Curr. Biol.">
        <title>Genome Sequence of Striga asiatica Provides Insight into the Evolution of Plant Parasitism.</title>
        <authorList>
            <person name="Yoshida S."/>
            <person name="Kim S."/>
            <person name="Wafula E.K."/>
            <person name="Tanskanen J."/>
            <person name="Kim Y.M."/>
            <person name="Honaas L."/>
            <person name="Yang Z."/>
            <person name="Spallek T."/>
            <person name="Conn C.E."/>
            <person name="Ichihashi Y."/>
            <person name="Cheong K."/>
            <person name="Cui S."/>
            <person name="Der J.P."/>
            <person name="Gundlach H."/>
            <person name="Jiao Y."/>
            <person name="Hori C."/>
            <person name="Ishida J.K."/>
            <person name="Kasahara H."/>
            <person name="Kiba T."/>
            <person name="Kim M.S."/>
            <person name="Koo N."/>
            <person name="Laohavisit A."/>
            <person name="Lee Y.H."/>
            <person name="Lumba S."/>
            <person name="McCourt P."/>
            <person name="Mortimer J.C."/>
            <person name="Mutuku J.M."/>
            <person name="Nomura T."/>
            <person name="Sasaki-Sekimoto Y."/>
            <person name="Seto Y."/>
            <person name="Wang Y."/>
            <person name="Wakatake T."/>
            <person name="Sakakibara H."/>
            <person name="Demura T."/>
            <person name="Yamaguchi S."/>
            <person name="Yoneyama K."/>
            <person name="Manabe R.I."/>
            <person name="Nelson D.C."/>
            <person name="Schulman A.H."/>
            <person name="Timko M.P."/>
            <person name="dePamphilis C.W."/>
            <person name="Choi D."/>
            <person name="Shirasu K."/>
        </authorList>
    </citation>
    <scope>NUCLEOTIDE SEQUENCE [LARGE SCALE GENOMIC DNA]</scope>
    <source>
        <strain evidence="2">cv. UVA1</strain>
    </source>
</reference>
<comment type="caution">
    <text evidence="1">The sequence shown here is derived from an EMBL/GenBank/DDBJ whole genome shotgun (WGS) entry which is preliminary data.</text>
</comment>
<organism evidence="1 2">
    <name type="scientific">Striga asiatica</name>
    <name type="common">Asiatic witchweed</name>
    <name type="synonym">Buchnera asiatica</name>
    <dbReference type="NCBI Taxonomy" id="4170"/>
    <lineage>
        <taxon>Eukaryota</taxon>
        <taxon>Viridiplantae</taxon>
        <taxon>Streptophyta</taxon>
        <taxon>Embryophyta</taxon>
        <taxon>Tracheophyta</taxon>
        <taxon>Spermatophyta</taxon>
        <taxon>Magnoliopsida</taxon>
        <taxon>eudicotyledons</taxon>
        <taxon>Gunneridae</taxon>
        <taxon>Pentapetalae</taxon>
        <taxon>asterids</taxon>
        <taxon>lamiids</taxon>
        <taxon>Lamiales</taxon>
        <taxon>Orobanchaceae</taxon>
        <taxon>Buchnereae</taxon>
        <taxon>Striga</taxon>
    </lineage>
</organism>
<dbReference type="EMBL" id="BKCP01005572">
    <property type="protein sequence ID" value="GER38993.1"/>
    <property type="molecule type" value="Genomic_DNA"/>
</dbReference>
<protein>
    <submittedName>
        <fullName evidence="1">Rhodanese/Cell cycle control phosphatasesuperfamily protein</fullName>
    </submittedName>
</protein>